<dbReference type="AlphaFoldDB" id="A0A835BG57"/>
<feature type="region of interest" description="Disordered" evidence="1">
    <location>
        <begin position="92"/>
        <end position="159"/>
    </location>
</feature>
<name>A0A835BG57_9POAL</name>
<reference evidence="2" key="1">
    <citation type="submission" date="2020-07" db="EMBL/GenBank/DDBJ databases">
        <title>Genome sequence and genetic diversity analysis of an under-domesticated orphan crop, white fonio (Digitaria exilis).</title>
        <authorList>
            <person name="Bennetzen J.L."/>
            <person name="Chen S."/>
            <person name="Ma X."/>
            <person name="Wang X."/>
            <person name="Yssel A.E.J."/>
            <person name="Chaluvadi S.R."/>
            <person name="Johnson M."/>
            <person name="Gangashetty P."/>
            <person name="Hamidou F."/>
            <person name="Sanogo M.D."/>
            <person name="Zwaenepoel A."/>
            <person name="Wallace J."/>
            <person name="Van De Peer Y."/>
            <person name="Van Deynze A."/>
        </authorList>
    </citation>
    <scope>NUCLEOTIDE SEQUENCE</scope>
    <source>
        <tissue evidence="2">Leaves</tissue>
    </source>
</reference>
<sequence>MGVTIEQVNRHYRDYKEKWKIVERALGNSGNGLDATRCKITISESEKEKLSDRARRLLAKPIKFFHDMEELFKGSNADGSLAMDQETCLDDDKDCDSDDSRGLNDISGYAHPADHADDDSDTLPSPSGENSSSSTHRSGKKRSRGYKSPSKKPLKSKSRFSDATLEITTTIKEISKSLAEPPPPPLVLKLDNPHAELWKRLEALTICIEDKIKVGTYLARPENEGMRCWLDGSSATTLETWVYQFLCGQDDS</sequence>
<evidence type="ECO:0000313" key="3">
    <source>
        <dbReference type="Proteomes" id="UP000636709"/>
    </source>
</evidence>
<protein>
    <recommendedName>
        <fullName evidence="4">Myb/SANT-like domain-containing protein</fullName>
    </recommendedName>
</protein>
<feature type="compositionally biased region" description="Basic residues" evidence="1">
    <location>
        <begin position="137"/>
        <end position="158"/>
    </location>
</feature>
<dbReference type="Proteomes" id="UP000636709">
    <property type="component" value="Unassembled WGS sequence"/>
</dbReference>
<organism evidence="2 3">
    <name type="scientific">Digitaria exilis</name>
    <dbReference type="NCBI Taxonomy" id="1010633"/>
    <lineage>
        <taxon>Eukaryota</taxon>
        <taxon>Viridiplantae</taxon>
        <taxon>Streptophyta</taxon>
        <taxon>Embryophyta</taxon>
        <taxon>Tracheophyta</taxon>
        <taxon>Spermatophyta</taxon>
        <taxon>Magnoliopsida</taxon>
        <taxon>Liliopsida</taxon>
        <taxon>Poales</taxon>
        <taxon>Poaceae</taxon>
        <taxon>PACMAD clade</taxon>
        <taxon>Panicoideae</taxon>
        <taxon>Panicodae</taxon>
        <taxon>Paniceae</taxon>
        <taxon>Anthephorinae</taxon>
        <taxon>Digitaria</taxon>
    </lineage>
</organism>
<comment type="caution">
    <text evidence="2">The sequence shown here is derived from an EMBL/GenBank/DDBJ whole genome shotgun (WGS) entry which is preliminary data.</text>
</comment>
<proteinExistence type="predicted"/>
<dbReference type="PANTHER" id="PTHR47906:SF5">
    <property type="entry name" value="OS05G0118600 PROTEIN"/>
    <property type="match status" value="1"/>
</dbReference>
<gene>
    <name evidence="2" type="ORF">HU200_035128</name>
</gene>
<accession>A0A835BG57</accession>
<keyword evidence="3" id="KW-1185">Reference proteome</keyword>
<dbReference type="EMBL" id="JACEFO010001862">
    <property type="protein sequence ID" value="KAF8698867.1"/>
    <property type="molecule type" value="Genomic_DNA"/>
</dbReference>
<evidence type="ECO:0000256" key="1">
    <source>
        <dbReference type="SAM" id="MobiDB-lite"/>
    </source>
</evidence>
<dbReference type="PANTHER" id="PTHR47906">
    <property type="entry name" value="OSJNBB0050O03.9 PROTEIN-RELATED"/>
    <property type="match status" value="1"/>
</dbReference>
<feature type="compositionally biased region" description="Low complexity" evidence="1">
    <location>
        <begin position="125"/>
        <end position="134"/>
    </location>
</feature>
<dbReference type="OrthoDB" id="680825at2759"/>
<evidence type="ECO:0008006" key="4">
    <source>
        <dbReference type="Google" id="ProtNLM"/>
    </source>
</evidence>
<evidence type="ECO:0000313" key="2">
    <source>
        <dbReference type="EMBL" id="KAF8698867.1"/>
    </source>
</evidence>